<sequence>MTSRHIGLHQPTSSDSLLWVDIPKDEPPWLPDVPIFDTPLKDQFCFVFDFRNGGSWDTVDCTGVAKPFICRKLAYFEERYITSSIHGDPAELILDDLRWPGGVIPIDHTPGNTYLDVDVGIPLLLYGIVGSISVAGILMAVVFLFFNIYFAKQRFVKLSSPKLNNLILIGSILIYLSMLMAGFQLQNTPRPFPMIRTWMISIGFVLAFGAMFSKTWRVHRVATFKTPKRRIVTDQQLFGIVGFLLLVDIVVLTSWQILDPQTLETVKLGEMPDPEIEMQVLRPYIYRCTSNQVLVWSSALYGYKGLLLIFGTFLAWETRKVTIPALNDSKLIGLSVYNVIILCAIGLGVSFALGDDPGALFIFISCIMLFCTTATLIVIFVPKIISVYKDPKGENAIASNTVTVSSDTQRTATMSEVSVAAVKTISDENKTLREKILKVSNGTVTNGVSVGVDRWWEQEGGRGTDINFRRRNKDGEIKLLQNILASTGDIASSAETAHSDDQPVTIEFKDATVSPPSGQPGNPPSDPPSDPPNDPTSGCGIWIGGLSLGCELGAHSQMPHDKYRVANGNKACSSGVTKQTA</sequence>
<dbReference type="Pfam" id="PF00003">
    <property type="entry name" value="7tm_3"/>
    <property type="match status" value="1"/>
</dbReference>
<evidence type="ECO:0000256" key="5">
    <source>
        <dbReference type="ARBA" id="ARBA00023136"/>
    </source>
</evidence>
<evidence type="ECO:0000256" key="6">
    <source>
        <dbReference type="ARBA" id="ARBA00023170"/>
    </source>
</evidence>
<comment type="caution">
    <text evidence="12">The sequence shown here is derived from an EMBL/GenBank/DDBJ whole genome shotgun (WGS) entry which is preliminary data.</text>
</comment>
<keyword evidence="4" id="KW-0297">G-protein coupled receptor</keyword>
<feature type="region of interest" description="Disordered" evidence="9">
    <location>
        <begin position="510"/>
        <end position="540"/>
    </location>
</feature>
<organism evidence="12 13">
    <name type="scientific">Stichopus japonicus</name>
    <name type="common">Sea cucumber</name>
    <dbReference type="NCBI Taxonomy" id="307972"/>
    <lineage>
        <taxon>Eukaryota</taxon>
        <taxon>Metazoa</taxon>
        <taxon>Echinodermata</taxon>
        <taxon>Eleutherozoa</taxon>
        <taxon>Echinozoa</taxon>
        <taxon>Holothuroidea</taxon>
        <taxon>Aspidochirotacea</taxon>
        <taxon>Aspidochirotida</taxon>
        <taxon>Stichopodidae</taxon>
        <taxon>Apostichopus</taxon>
    </lineage>
</organism>
<accession>A0A2G8L9N4</accession>
<dbReference type="InterPro" id="IPR002455">
    <property type="entry name" value="GPCR3_GABA-B"/>
</dbReference>
<evidence type="ECO:0000256" key="10">
    <source>
        <dbReference type="SAM" id="Phobius"/>
    </source>
</evidence>
<reference evidence="12 13" key="1">
    <citation type="journal article" date="2017" name="PLoS Biol.">
        <title>The sea cucumber genome provides insights into morphological evolution and visceral regeneration.</title>
        <authorList>
            <person name="Zhang X."/>
            <person name="Sun L."/>
            <person name="Yuan J."/>
            <person name="Sun Y."/>
            <person name="Gao Y."/>
            <person name="Zhang L."/>
            <person name="Li S."/>
            <person name="Dai H."/>
            <person name="Hamel J.F."/>
            <person name="Liu C."/>
            <person name="Yu Y."/>
            <person name="Liu S."/>
            <person name="Lin W."/>
            <person name="Guo K."/>
            <person name="Jin S."/>
            <person name="Xu P."/>
            <person name="Storey K.B."/>
            <person name="Huan P."/>
            <person name="Zhang T."/>
            <person name="Zhou Y."/>
            <person name="Zhang J."/>
            <person name="Lin C."/>
            <person name="Li X."/>
            <person name="Xing L."/>
            <person name="Huo D."/>
            <person name="Sun M."/>
            <person name="Wang L."/>
            <person name="Mercier A."/>
            <person name="Li F."/>
            <person name="Yang H."/>
            <person name="Xiang J."/>
        </authorList>
    </citation>
    <scope>NUCLEOTIDE SEQUENCE [LARGE SCALE GENOMIC DNA]</scope>
    <source>
        <strain evidence="12">Shaxun</strain>
        <tissue evidence="12">Muscle</tissue>
    </source>
</reference>
<evidence type="ECO:0000256" key="8">
    <source>
        <dbReference type="ARBA" id="ARBA00023224"/>
    </source>
</evidence>
<keyword evidence="2 10" id="KW-0812">Transmembrane</keyword>
<dbReference type="STRING" id="307972.A0A2G8L9N4"/>
<evidence type="ECO:0000256" key="3">
    <source>
        <dbReference type="ARBA" id="ARBA00022989"/>
    </source>
</evidence>
<evidence type="ECO:0000313" key="12">
    <source>
        <dbReference type="EMBL" id="PIK56915.1"/>
    </source>
</evidence>
<dbReference type="PRINTS" id="PR01177">
    <property type="entry name" value="GABAB1RECPTR"/>
</dbReference>
<evidence type="ECO:0000256" key="2">
    <source>
        <dbReference type="ARBA" id="ARBA00022692"/>
    </source>
</evidence>
<dbReference type="EMBL" id="MRZV01000160">
    <property type="protein sequence ID" value="PIK56915.1"/>
    <property type="molecule type" value="Genomic_DNA"/>
</dbReference>
<dbReference type="SUPFAM" id="SSF56436">
    <property type="entry name" value="C-type lectin-like"/>
    <property type="match status" value="1"/>
</dbReference>
<gene>
    <name evidence="12" type="ORF">BSL78_06178</name>
</gene>
<feature type="transmembrane region" description="Helical" evidence="10">
    <location>
        <begin position="300"/>
        <end position="319"/>
    </location>
</feature>
<dbReference type="CDD" id="cd00037">
    <property type="entry name" value="CLECT"/>
    <property type="match status" value="1"/>
</dbReference>
<keyword evidence="8" id="KW-0807">Transducer</keyword>
<keyword evidence="5 10" id="KW-0472">Membrane</keyword>
<dbReference type="AlphaFoldDB" id="A0A2G8L9N4"/>
<feature type="compositionally biased region" description="Pro residues" evidence="9">
    <location>
        <begin position="517"/>
        <end position="534"/>
    </location>
</feature>
<dbReference type="InterPro" id="IPR016187">
    <property type="entry name" value="CTDL_fold"/>
</dbReference>
<evidence type="ECO:0000259" key="11">
    <source>
        <dbReference type="PROSITE" id="PS50259"/>
    </source>
</evidence>
<feature type="transmembrane region" description="Helical" evidence="10">
    <location>
        <begin position="163"/>
        <end position="183"/>
    </location>
</feature>
<dbReference type="CDD" id="cd15047">
    <property type="entry name" value="7tmC_GABA-B-like"/>
    <property type="match status" value="1"/>
</dbReference>
<proteinExistence type="predicted"/>
<dbReference type="PRINTS" id="PR01176">
    <property type="entry name" value="GABABRECEPTR"/>
</dbReference>
<dbReference type="Proteomes" id="UP000230750">
    <property type="component" value="Unassembled WGS sequence"/>
</dbReference>
<feature type="domain" description="G-protein coupled receptors family 3 profile" evidence="11">
    <location>
        <begin position="194"/>
        <end position="392"/>
    </location>
</feature>
<evidence type="ECO:0000256" key="9">
    <source>
        <dbReference type="SAM" id="MobiDB-lite"/>
    </source>
</evidence>
<keyword evidence="6" id="KW-0675">Receptor</keyword>
<feature type="transmembrane region" description="Helical" evidence="10">
    <location>
        <begin position="123"/>
        <end position="151"/>
    </location>
</feature>
<feature type="transmembrane region" description="Helical" evidence="10">
    <location>
        <begin position="237"/>
        <end position="258"/>
    </location>
</feature>
<feature type="transmembrane region" description="Helical" evidence="10">
    <location>
        <begin position="331"/>
        <end position="353"/>
    </location>
</feature>
<evidence type="ECO:0000256" key="1">
    <source>
        <dbReference type="ARBA" id="ARBA00004141"/>
    </source>
</evidence>
<evidence type="ECO:0000256" key="4">
    <source>
        <dbReference type="ARBA" id="ARBA00023040"/>
    </source>
</evidence>
<dbReference type="PANTHER" id="PTHR10519">
    <property type="entry name" value="GABA-B RECEPTOR"/>
    <property type="match status" value="1"/>
</dbReference>
<dbReference type="GO" id="GO:0004965">
    <property type="term" value="F:G protein-coupled GABA receptor activity"/>
    <property type="evidence" value="ECO:0007669"/>
    <property type="project" value="InterPro"/>
</dbReference>
<comment type="subcellular location">
    <subcellularLocation>
        <location evidence="1">Membrane</location>
        <topology evidence="1">Multi-pass membrane protein</topology>
    </subcellularLocation>
</comment>
<evidence type="ECO:0000256" key="7">
    <source>
        <dbReference type="ARBA" id="ARBA00023180"/>
    </source>
</evidence>
<dbReference type="GO" id="GO:0007214">
    <property type="term" value="P:gamma-aminobutyric acid signaling pathway"/>
    <property type="evidence" value="ECO:0007669"/>
    <property type="project" value="TreeGrafter"/>
</dbReference>
<keyword evidence="7" id="KW-0325">Glycoprotein</keyword>
<name>A0A2G8L9N4_STIJA</name>
<dbReference type="PANTHER" id="PTHR10519:SF74">
    <property type="entry name" value="GAMMA-AMINOBUTYRIC ACID TYPE B RECEPTOR SUBUNIT 2"/>
    <property type="match status" value="1"/>
</dbReference>
<keyword evidence="13" id="KW-1185">Reference proteome</keyword>
<dbReference type="PROSITE" id="PS50259">
    <property type="entry name" value="G_PROTEIN_RECEP_F3_4"/>
    <property type="match status" value="1"/>
</dbReference>
<feature type="transmembrane region" description="Helical" evidence="10">
    <location>
        <begin position="359"/>
        <end position="381"/>
    </location>
</feature>
<dbReference type="GO" id="GO:0038039">
    <property type="term" value="C:G protein-coupled receptor heterodimeric complex"/>
    <property type="evidence" value="ECO:0007669"/>
    <property type="project" value="TreeGrafter"/>
</dbReference>
<protein>
    <recommendedName>
        <fullName evidence="11">G-protein coupled receptors family 3 profile domain-containing protein</fullName>
    </recommendedName>
</protein>
<feature type="transmembrane region" description="Helical" evidence="10">
    <location>
        <begin position="195"/>
        <end position="216"/>
    </location>
</feature>
<evidence type="ECO:0000313" key="13">
    <source>
        <dbReference type="Proteomes" id="UP000230750"/>
    </source>
</evidence>
<dbReference type="OrthoDB" id="2150267at2759"/>
<dbReference type="InterPro" id="IPR017978">
    <property type="entry name" value="GPCR_3_C"/>
</dbReference>
<keyword evidence="3 10" id="KW-1133">Transmembrane helix</keyword>